<dbReference type="Proteomes" id="UP001153076">
    <property type="component" value="Unassembled WGS sequence"/>
</dbReference>
<dbReference type="AlphaFoldDB" id="A0A9Q1GJU5"/>
<organism evidence="1 2">
    <name type="scientific">Carnegiea gigantea</name>
    <dbReference type="NCBI Taxonomy" id="171969"/>
    <lineage>
        <taxon>Eukaryota</taxon>
        <taxon>Viridiplantae</taxon>
        <taxon>Streptophyta</taxon>
        <taxon>Embryophyta</taxon>
        <taxon>Tracheophyta</taxon>
        <taxon>Spermatophyta</taxon>
        <taxon>Magnoliopsida</taxon>
        <taxon>eudicotyledons</taxon>
        <taxon>Gunneridae</taxon>
        <taxon>Pentapetalae</taxon>
        <taxon>Caryophyllales</taxon>
        <taxon>Cactineae</taxon>
        <taxon>Cactaceae</taxon>
        <taxon>Cactoideae</taxon>
        <taxon>Echinocereeae</taxon>
        <taxon>Carnegiea</taxon>
    </lineage>
</organism>
<reference evidence="1" key="1">
    <citation type="submission" date="2022-04" db="EMBL/GenBank/DDBJ databases">
        <title>Carnegiea gigantea Genome sequencing and assembly v2.</title>
        <authorList>
            <person name="Copetti D."/>
            <person name="Sanderson M.J."/>
            <person name="Burquez A."/>
            <person name="Wojciechowski M.F."/>
        </authorList>
    </citation>
    <scope>NUCLEOTIDE SEQUENCE</scope>
    <source>
        <strain evidence="1">SGP5-SGP5p</strain>
        <tissue evidence="1">Aerial part</tissue>
    </source>
</reference>
<gene>
    <name evidence="1" type="ORF">Cgig2_027267</name>
</gene>
<name>A0A9Q1GJU5_9CARY</name>
<evidence type="ECO:0000313" key="2">
    <source>
        <dbReference type="Proteomes" id="UP001153076"/>
    </source>
</evidence>
<accession>A0A9Q1GJU5</accession>
<proteinExistence type="predicted"/>
<dbReference type="EMBL" id="JAKOGI010002423">
    <property type="protein sequence ID" value="KAJ8422036.1"/>
    <property type="molecule type" value="Genomic_DNA"/>
</dbReference>
<comment type="caution">
    <text evidence="1">The sequence shown here is derived from an EMBL/GenBank/DDBJ whole genome shotgun (WGS) entry which is preliminary data.</text>
</comment>
<keyword evidence="2" id="KW-1185">Reference proteome</keyword>
<protein>
    <submittedName>
        <fullName evidence="1">Uncharacterized protein</fullName>
    </submittedName>
</protein>
<evidence type="ECO:0000313" key="1">
    <source>
        <dbReference type="EMBL" id="KAJ8422036.1"/>
    </source>
</evidence>
<dbReference type="OrthoDB" id="1752268at2759"/>
<sequence>MVDALKSLMSTTTDAITRQVSDQVKRAMEMGDSARPVHEGEPSHQLEGMSSFHPLECSQAHAQKGAIGFLLGGKGACGDGTCRPIRTRDNNGVSNYLYPLCNALQADRLARGAGSGRTKTEHRELKKALHELVDKGQIDRFLKRGPRFLRQE</sequence>